<accession>V5T9Y8</accession>
<name>V5T9Y8_9VIRU</name>
<protein>
    <submittedName>
        <fullName evidence="1">Replication associated protein</fullName>
    </submittedName>
</protein>
<sequence>MKEETRVSGPFEFGEYFLIKSCWGKVSPTKIRSWQRTGEKNPSVFRRVKAKIASRRGGRIAFEIQISNLKSWQLRLKTLLDRDALLSR</sequence>
<dbReference type="EMBL" id="KF584011">
    <property type="protein sequence ID" value="AHB60218.1"/>
    <property type="molecule type" value="Genomic_DNA"/>
</dbReference>
<organism evidence="1">
    <name type="scientific">Tomato leaf curl alphasatellite</name>
    <dbReference type="NCBI Taxonomy" id="1407057"/>
    <lineage>
        <taxon>Viruses</taxon>
        <taxon>Viruses incertae sedis</taxon>
        <taxon>Alphasatellitidae</taxon>
        <taxon>Geminialphasatellitinae</taxon>
        <taxon>Colecusatellite</taxon>
        <taxon>Colecusatellite solanumpakistanense</taxon>
        <taxon>Tomato leaf curl Pakistan alphasatellite</taxon>
    </lineage>
</organism>
<gene>
    <name evidence="1" type="primary">Rep</name>
</gene>
<proteinExistence type="predicted"/>
<evidence type="ECO:0000313" key="1">
    <source>
        <dbReference type="EMBL" id="AHB60218.1"/>
    </source>
</evidence>
<reference evidence="1" key="1">
    <citation type="submission" date="2013-08" db="EMBL/GenBank/DDBJ databases">
        <title>Characterization of an alpha satellite associated with Tomato leaf curl virus.</title>
        <authorList>
            <person name="Sahu A.K."/>
            <person name="Marwal A."/>
            <person name="Sharma P."/>
            <person name="Gaur R.K."/>
        </authorList>
    </citation>
    <scope>NUCLEOTIDE SEQUENCE</scope>
    <source>
        <strain evidence="1">Tom</strain>
    </source>
</reference>